<protein>
    <recommendedName>
        <fullName evidence="8">DUF202 domain-containing protein</fullName>
    </recommendedName>
</protein>
<feature type="domain" description="DUF202" evidence="8">
    <location>
        <begin position="42"/>
        <end position="109"/>
    </location>
</feature>
<feature type="transmembrane region" description="Helical" evidence="7">
    <location>
        <begin position="78"/>
        <end position="100"/>
    </location>
</feature>
<keyword evidence="10" id="KW-1185">Reference proteome</keyword>
<evidence type="ECO:0000256" key="2">
    <source>
        <dbReference type="ARBA" id="ARBA00022475"/>
    </source>
</evidence>
<reference evidence="9" key="2">
    <citation type="submission" date="2020-09" db="EMBL/GenBank/DDBJ databases">
        <authorList>
            <person name="Sun Q."/>
            <person name="Zhou Y."/>
        </authorList>
    </citation>
    <scope>NUCLEOTIDE SEQUENCE</scope>
    <source>
        <strain evidence="9">CGMCC 1.14988</strain>
    </source>
</reference>
<dbReference type="EMBL" id="BMHA01000005">
    <property type="protein sequence ID" value="GGI05595.1"/>
    <property type="molecule type" value="Genomic_DNA"/>
</dbReference>
<gene>
    <name evidence="9" type="ORF">GCM10011354_14870</name>
</gene>
<feature type="region of interest" description="Disordered" evidence="6">
    <location>
        <begin position="1"/>
        <end position="36"/>
    </location>
</feature>
<evidence type="ECO:0000256" key="5">
    <source>
        <dbReference type="ARBA" id="ARBA00023136"/>
    </source>
</evidence>
<dbReference type="AlphaFoldDB" id="A0A8J3EXE5"/>
<comment type="caution">
    <text evidence="9">The sequence shown here is derived from an EMBL/GenBank/DDBJ whole genome shotgun (WGS) entry which is preliminary data.</text>
</comment>
<dbReference type="InterPro" id="IPR052053">
    <property type="entry name" value="IM_YidH-like"/>
</dbReference>
<feature type="transmembrane region" description="Helical" evidence="7">
    <location>
        <begin position="51"/>
        <end position="72"/>
    </location>
</feature>
<feature type="transmembrane region" description="Helical" evidence="7">
    <location>
        <begin position="120"/>
        <end position="142"/>
    </location>
</feature>
<proteinExistence type="predicted"/>
<keyword evidence="5 7" id="KW-0472">Membrane</keyword>
<name>A0A8J3EXE5_9ACTN</name>
<reference evidence="9" key="1">
    <citation type="journal article" date="2014" name="Int. J. Syst. Evol. Microbiol.">
        <title>Complete genome sequence of Corynebacterium casei LMG S-19264T (=DSM 44701T), isolated from a smear-ripened cheese.</title>
        <authorList>
            <consortium name="US DOE Joint Genome Institute (JGI-PGF)"/>
            <person name="Walter F."/>
            <person name="Albersmeier A."/>
            <person name="Kalinowski J."/>
            <person name="Ruckert C."/>
        </authorList>
    </citation>
    <scope>NUCLEOTIDE SEQUENCE</scope>
    <source>
        <strain evidence="9">CGMCC 1.14988</strain>
    </source>
</reference>
<keyword evidence="2" id="KW-1003">Cell membrane</keyword>
<dbReference type="PANTHER" id="PTHR34187:SF2">
    <property type="entry name" value="DUF202 DOMAIN-CONTAINING PROTEIN"/>
    <property type="match status" value="1"/>
</dbReference>
<evidence type="ECO:0000256" key="7">
    <source>
        <dbReference type="SAM" id="Phobius"/>
    </source>
</evidence>
<dbReference type="InterPro" id="IPR003807">
    <property type="entry name" value="DUF202"/>
</dbReference>
<dbReference type="Pfam" id="PF02656">
    <property type="entry name" value="DUF202"/>
    <property type="match status" value="1"/>
</dbReference>
<evidence type="ECO:0000259" key="8">
    <source>
        <dbReference type="Pfam" id="PF02656"/>
    </source>
</evidence>
<comment type="subcellular location">
    <subcellularLocation>
        <location evidence="1">Cell membrane</location>
        <topology evidence="1">Multi-pass membrane protein</topology>
    </subcellularLocation>
</comment>
<sequence length="145" mass="15050">MTAPPGTGAGSSVGARGTEVRTRMAQRRPRSVYDAGTDPDPRFSLANERTLLAWLRTALGLVVAGIAVIALAELVEPLWLVDVVAGVAFLSGGTTAVLGWRQWSRAERAMRLGEPLPSGLGAVVVLAGVLLLALLGVLALLVTGR</sequence>
<dbReference type="GO" id="GO:0005886">
    <property type="term" value="C:plasma membrane"/>
    <property type="evidence" value="ECO:0007669"/>
    <property type="project" value="UniProtKB-SubCell"/>
</dbReference>
<accession>A0A8J3EXE5</accession>
<keyword evidence="4 7" id="KW-1133">Transmembrane helix</keyword>
<evidence type="ECO:0000256" key="4">
    <source>
        <dbReference type="ARBA" id="ARBA00022989"/>
    </source>
</evidence>
<evidence type="ECO:0000256" key="6">
    <source>
        <dbReference type="SAM" id="MobiDB-lite"/>
    </source>
</evidence>
<organism evidence="9 10">
    <name type="scientific">Egicoccus halophilus</name>
    <dbReference type="NCBI Taxonomy" id="1670830"/>
    <lineage>
        <taxon>Bacteria</taxon>
        <taxon>Bacillati</taxon>
        <taxon>Actinomycetota</taxon>
        <taxon>Nitriliruptoria</taxon>
        <taxon>Egicoccales</taxon>
        <taxon>Egicoccaceae</taxon>
        <taxon>Egicoccus</taxon>
    </lineage>
</organism>
<evidence type="ECO:0000313" key="9">
    <source>
        <dbReference type="EMBL" id="GGI05595.1"/>
    </source>
</evidence>
<evidence type="ECO:0000256" key="1">
    <source>
        <dbReference type="ARBA" id="ARBA00004651"/>
    </source>
</evidence>
<dbReference type="PANTHER" id="PTHR34187">
    <property type="entry name" value="FGR18P"/>
    <property type="match status" value="1"/>
</dbReference>
<dbReference type="Proteomes" id="UP000650511">
    <property type="component" value="Unassembled WGS sequence"/>
</dbReference>
<evidence type="ECO:0000256" key="3">
    <source>
        <dbReference type="ARBA" id="ARBA00022692"/>
    </source>
</evidence>
<keyword evidence="3 7" id="KW-0812">Transmembrane</keyword>
<evidence type="ECO:0000313" key="10">
    <source>
        <dbReference type="Proteomes" id="UP000650511"/>
    </source>
</evidence>